<dbReference type="GO" id="GO:0003677">
    <property type="term" value="F:DNA binding"/>
    <property type="evidence" value="ECO:0007669"/>
    <property type="project" value="UniProtKB-KW"/>
</dbReference>
<dbReference type="InterPro" id="IPR027417">
    <property type="entry name" value="P-loop_NTPase"/>
</dbReference>
<dbReference type="GO" id="GO:0006355">
    <property type="term" value="P:regulation of DNA-templated transcription"/>
    <property type="evidence" value="ECO:0007669"/>
    <property type="project" value="InterPro"/>
</dbReference>
<dbReference type="InterPro" id="IPR001789">
    <property type="entry name" value="Sig_transdc_resp-reg_receiver"/>
</dbReference>
<dbReference type="SUPFAM" id="SSF52540">
    <property type="entry name" value="P-loop containing nucleoside triphosphate hydrolases"/>
    <property type="match status" value="1"/>
</dbReference>
<keyword evidence="2" id="KW-0067">ATP-binding</keyword>
<comment type="caution">
    <text evidence="9">The sequence shown here is derived from an EMBL/GenBank/DDBJ whole genome shotgun (WGS) entry which is preliminary data.</text>
</comment>
<dbReference type="FunFam" id="3.40.50.300:FF:000006">
    <property type="entry name" value="DNA-binding transcriptional regulator NtrC"/>
    <property type="match status" value="1"/>
</dbReference>
<evidence type="ECO:0000256" key="3">
    <source>
        <dbReference type="ARBA" id="ARBA00023015"/>
    </source>
</evidence>
<dbReference type="Pfam" id="PF00158">
    <property type="entry name" value="Sigma54_activat"/>
    <property type="match status" value="1"/>
</dbReference>
<evidence type="ECO:0000256" key="5">
    <source>
        <dbReference type="ARBA" id="ARBA00023163"/>
    </source>
</evidence>
<evidence type="ECO:0000256" key="1">
    <source>
        <dbReference type="ARBA" id="ARBA00022741"/>
    </source>
</evidence>
<dbReference type="Proteomes" id="UP000886005">
    <property type="component" value="Unassembled WGS sequence"/>
</dbReference>
<dbReference type="PROSITE" id="PS50045">
    <property type="entry name" value="SIGMA54_INTERACT_4"/>
    <property type="match status" value="1"/>
</dbReference>
<reference evidence="9" key="1">
    <citation type="journal article" date="2020" name="mSystems">
        <title>Genome- and Community-Level Interaction Insights into Carbon Utilization and Element Cycling Functions of Hydrothermarchaeota in Hydrothermal Sediment.</title>
        <authorList>
            <person name="Zhou Z."/>
            <person name="Liu Y."/>
            <person name="Xu W."/>
            <person name="Pan J."/>
            <person name="Luo Z.H."/>
            <person name="Li M."/>
        </authorList>
    </citation>
    <scope>NUCLEOTIDE SEQUENCE [LARGE SCALE GENOMIC DNA]</scope>
    <source>
        <strain evidence="9">HyVt-456</strain>
    </source>
</reference>
<dbReference type="Gene3D" id="1.10.10.60">
    <property type="entry name" value="Homeodomain-like"/>
    <property type="match status" value="1"/>
</dbReference>
<keyword evidence="4" id="KW-0238">DNA-binding</keyword>
<dbReference type="AlphaFoldDB" id="A0A7V1LX11"/>
<dbReference type="Gene3D" id="3.40.50.2300">
    <property type="match status" value="1"/>
</dbReference>
<evidence type="ECO:0000313" key="9">
    <source>
        <dbReference type="EMBL" id="HED09119.1"/>
    </source>
</evidence>
<evidence type="ECO:0000256" key="2">
    <source>
        <dbReference type="ARBA" id="ARBA00022840"/>
    </source>
</evidence>
<keyword evidence="3" id="KW-0805">Transcription regulation</keyword>
<feature type="domain" description="Sigma-54 factor interaction" evidence="7">
    <location>
        <begin position="143"/>
        <end position="372"/>
    </location>
</feature>
<dbReference type="PANTHER" id="PTHR32071">
    <property type="entry name" value="TRANSCRIPTIONAL REGULATORY PROTEIN"/>
    <property type="match status" value="1"/>
</dbReference>
<dbReference type="InterPro" id="IPR011006">
    <property type="entry name" value="CheY-like_superfamily"/>
</dbReference>
<dbReference type="InterPro" id="IPR003593">
    <property type="entry name" value="AAA+_ATPase"/>
</dbReference>
<dbReference type="SUPFAM" id="SSF46689">
    <property type="entry name" value="Homeodomain-like"/>
    <property type="match status" value="1"/>
</dbReference>
<dbReference type="InterPro" id="IPR058031">
    <property type="entry name" value="AAA_lid_NorR"/>
</dbReference>
<sequence>MNDHILLVEDEENLSYFIKRSLEHEGFTVSVAHSLQEARRTVAKHFPDVLLLDLNLPDGNGLELYSEFREKGYDVPCVVITAHGSVPSAIEAMKKGVDDYIIKPFDINEISLLIRNLLQRFSLKIQLNYYRSKAQCGKNEEFFLSSLPQMQEIQELARKIAQVPASTVLIEGPTGCGKEMYARYIHNISAQSGAPFVEINCASLSETLLESELFGYEPGAFTGASKRKIGLIELANGGTLFLDEIAEMSPHLQARILRFTDNHSFRRLGGLTDIQVKIRIIAATNKNIEELVRERRFREDLFFRLTLFRLSIPPLSQRKDELLLLAQFLIEKITGRLNKKATLSSDCYDLLLNYDWPGNIRELNNVLERAIILTDSGLITAEHFPKDIQKEPDGPPGFKADLHDLKSRSLKTFMADIEKSVLRQAYLLNDRNQIKTAQMLKEPRHIIRYLLKKYNIS</sequence>
<keyword evidence="5" id="KW-0804">Transcription</keyword>
<evidence type="ECO:0000256" key="4">
    <source>
        <dbReference type="ARBA" id="ARBA00023125"/>
    </source>
</evidence>
<dbReference type="CDD" id="cd00009">
    <property type="entry name" value="AAA"/>
    <property type="match status" value="1"/>
</dbReference>
<dbReference type="Pfam" id="PF25601">
    <property type="entry name" value="AAA_lid_14"/>
    <property type="match status" value="1"/>
</dbReference>
<name>A0A7V1LX11_CALAY</name>
<dbReference type="SMART" id="SM00448">
    <property type="entry name" value="REC"/>
    <property type="match status" value="1"/>
</dbReference>
<dbReference type="SMART" id="SM00382">
    <property type="entry name" value="AAA"/>
    <property type="match status" value="1"/>
</dbReference>
<dbReference type="InterPro" id="IPR025944">
    <property type="entry name" value="Sigma_54_int_dom_CS"/>
</dbReference>
<dbReference type="GO" id="GO:0000160">
    <property type="term" value="P:phosphorelay signal transduction system"/>
    <property type="evidence" value="ECO:0007669"/>
    <property type="project" value="InterPro"/>
</dbReference>
<dbReference type="PROSITE" id="PS00688">
    <property type="entry name" value="SIGMA54_INTERACT_3"/>
    <property type="match status" value="1"/>
</dbReference>
<evidence type="ECO:0000256" key="6">
    <source>
        <dbReference type="PROSITE-ProRule" id="PRU00169"/>
    </source>
</evidence>
<dbReference type="Gene3D" id="3.40.50.300">
    <property type="entry name" value="P-loop containing nucleotide triphosphate hydrolases"/>
    <property type="match status" value="1"/>
</dbReference>
<dbReference type="PROSITE" id="PS00676">
    <property type="entry name" value="SIGMA54_INTERACT_2"/>
    <property type="match status" value="1"/>
</dbReference>
<feature type="modified residue" description="4-aspartylphosphate" evidence="6">
    <location>
        <position position="53"/>
    </location>
</feature>
<dbReference type="EMBL" id="DRLD01000014">
    <property type="protein sequence ID" value="HED09119.1"/>
    <property type="molecule type" value="Genomic_DNA"/>
</dbReference>
<keyword evidence="1" id="KW-0547">Nucleotide-binding</keyword>
<dbReference type="PANTHER" id="PTHR32071:SF113">
    <property type="entry name" value="ALGINATE BIOSYNTHESIS TRANSCRIPTIONAL REGULATORY PROTEIN ALGB"/>
    <property type="match status" value="1"/>
</dbReference>
<dbReference type="Pfam" id="PF00072">
    <property type="entry name" value="Response_reg"/>
    <property type="match status" value="1"/>
</dbReference>
<dbReference type="InterPro" id="IPR002078">
    <property type="entry name" value="Sigma_54_int"/>
</dbReference>
<dbReference type="PROSITE" id="PS50110">
    <property type="entry name" value="RESPONSE_REGULATORY"/>
    <property type="match status" value="1"/>
</dbReference>
<feature type="domain" description="Response regulatory" evidence="8">
    <location>
        <begin position="4"/>
        <end position="118"/>
    </location>
</feature>
<dbReference type="GO" id="GO:0005524">
    <property type="term" value="F:ATP binding"/>
    <property type="evidence" value="ECO:0007669"/>
    <property type="project" value="UniProtKB-KW"/>
</dbReference>
<dbReference type="InterPro" id="IPR009057">
    <property type="entry name" value="Homeodomain-like_sf"/>
</dbReference>
<dbReference type="SUPFAM" id="SSF52172">
    <property type="entry name" value="CheY-like"/>
    <property type="match status" value="1"/>
</dbReference>
<gene>
    <name evidence="9" type="ORF">ENJ10_00385</name>
</gene>
<dbReference type="Gene3D" id="1.10.8.60">
    <property type="match status" value="1"/>
</dbReference>
<keyword evidence="6" id="KW-0597">Phosphoprotein</keyword>
<organism evidence="9">
    <name type="scientific">Caldithrix abyssi</name>
    <dbReference type="NCBI Taxonomy" id="187145"/>
    <lineage>
        <taxon>Bacteria</taxon>
        <taxon>Pseudomonadati</taxon>
        <taxon>Calditrichota</taxon>
        <taxon>Calditrichia</taxon>
        <taxon>Calditrichales</taxon>
        <taxon>Calditrichaceae</taxon>
        <taxon>Caldithrix</taxon>
    </lineage>
</organism>
<evidence type="ECO:0000259" key="7">
    <source>
        <dbReference type="PROSITE" id="PS50045"/>
    </source>
</evidence>
<dbReference type="InterPro" id="IPR025943">
    <property type="entry name" value="Sigma_54_int_dom_ATP-bd_2"/>
</dbReference>
<protein>
    <submittedName>
        <fullName evidence="9">Sigma-54-dependent Fis family transcriptional regulator</fullName>
    </submittedName>
</protein>
<proteinExistence type="predicted"/>
<accession>A0A7V1LX11</accession>
<evidence type="ECO:0000259" key="8">
    <source>
        <dbReference type="PROSITE" id="PS50110"/>
    </source>
</evidence>